<keyword evidence="3" id="KW-1185">Reference proteome</keyword>
<feature type="compositionally biased region" description="Polar residues" evidence="1">
    <location>
        <begin position="320"/>
        <end position="332"/>
    </location>
</feature>
<dbReference type="EMBL" id="RYZI01000060">
    <property type="protein sequence ID" value="RWA12119.1"/>
    <property type="molecule type" value="Genomic_DNA"/>
</dbReference>
<comment type="caution">
    <text evidence="2">The sequence shown here is derived from an EMBL/GenBank/DDBJ whole genome shotgun (WGS) entry which is preliminary data.</text>
</comment>
<gene>
    <name evidence="2" type="ORF">EKO27_g3015</name>
</gene>
<sequence length="724" mass="80218">MNMDSADSIINGRVYRFEEIDFVDEVEAEADAENIFLGATNGASGPGNAFSLSPQSLLCMKNPNPSTGRADSTLVVHKIIAQRNQPQTTALSPQQVLNYLELDFTPGSPSFICARDNEILLIPDLKKTLIKLSKSKIRRLLNQGKLIYDLEPPESRYDLRLTGHPDAMITNRILMTGYVWIQCSDKFSIYKIRKRLEELTWLKSDAWAPVHVYLDPIVAANAESQSEYDVYDYRPGTSLGGGFQLHVDIARAWENDSPCGRPCRSRITLRSKVVNESFCRVGGVLRVNGSVDVYITTAHGILSYFLAEIAPLLKEGEFNENQLGNSDGTSDEASNEREIEKFLPQGRRGRTDPDRSHADKLGYIDMSQLQQWEPLKPFDTITYIAQAEQIDADSKWNLRFRDFDADYALFTLSDPAKSPRSPLPNNAYAVNPKYSTFEIKGSTSGDDSQIASQGECETCYILLGAQAAIPVQLFLNEVEISINGLKFQTLKLRAPKILSRGTSGSWVVRGEKFCGVIIAVYEFEPYALVLPSAAVSRDLMKLGTDIKTVSLPPVDHTPPRSHVGKAQLSTTIISAFETLGVRPPEILSLPPPEPTTTSPSSSTRDTPPSTPQHKPRKPQEGHSHTRSRKGKPRPPPSHESRALSTPEPSSIGASICSVTYGQASGPDKIPTTGAARLQNARVSMWLQDSDDESLVLRLNFGKTRNPRAMSDYLNHWDSIWNSSF</sequence>
<dbReference type="STRING" id="363999.A0A439DCI4"/>
<reference evidence="2 3" key="1">
    <citation type="submission" date="2018-12" db="EMBL/GenBank/DDBJ databases">
        <title>Draft genome sequence of Xylaria grammica IHI A82.</title>
        <authorList>
            <person name="Buettner E."/>
            <person name="Kellner H."/>
        </authorList>
    </citation>
    <scope>NUCLEOTIDE SEQUENCE [LARGE SCALE GENOMIC DNA]</scope>
    <source>
        <strain evidence="2 3">IHI A82</strain>
    </source>
</reference>
<feature type="region of interest" description="Disordered" evidence="1">
    <location>
        <begin position="320"/>
        <end position="358"/>
    </location>
</feature>
<feature type="region of interest" description="Disordered" evidence="1">
    <location>
        <begin position="583"/>
        <end position="650"/>
    </location>
</feature>
<accession>A0A439DCI4</accession>
<name>A0A439DCI4_9PEZI</name>
<dbReference type="AlphaFoldDB" id="A0A439DCI4"/>
<feature type="compositionally biased region" description="Basic and acidic residues" evidence="1">
    <location>
        <begin position="349"/>
        <end position="358"/>
    </location>
</feature>
<evidence type="ECO:0000256" key="1">
    <source>
        <dbReference type="SAM" id="MobiDB-lite"/>
    </source>
</evidence>
<dbReference type="Proteomes" id="UP000286045">
    <property type="component" value="Unassembled WGS sequence"/>
</dbReference>
<feature type="compositionally biased region" description="Low complexity" evidence="1">
    <location>
        <begin position="595"/>
        <end position="607"/>
    </location>
</feature>
<protein>
    <submittedName>
        <fullName evidence="2">Uncharacterized protein</fullName>
    </submittedName>
</protein>
<proteinExistence type="predicted"/>
<evidence type="ECO:0000313" key="2">
    <source>
        <dbReference type="EMBL" id="RWA12119.1"/>
    </source>
</evidence>
<evidence type="ECO:0000313" key="3">
    <source>
        <dbReference type="Proteomes" id="UP000286045"/>
    </source>
</evidence>
<organism evidence="2 3">
    <name type="scientific">Xylaria grammica</name>
    <dbReference type="NCBI Taxonomy" id="363999"/>
    <lineage>
        <taxon>Eukaryota</taxon>
        <taxon>Fungi</taxon>
        <taxon>Dikarya</taxon>
        <taxon>Ascomycota</taxon>
        <taxon>Pezizomycotina</taxon>
        <taxon>Sordariomycetes</taxon>
        <taxon>Xylariomycetidae</taxon>
        <taxon>Xylariales</taxon>
        <taxon>Xylariaceae</taxon>
        <taxon>Xylaria</taxon>
    </lineage>
</organism>